<reference evidence="1 2" key="1">
    <citation type="journal article" date="2018" name="Front. Microbiol.">
        <title>Genome-Wide Analysis of Corynespora cassiicola Leaf Fall Disease Putative Effectors.</title>
        <authorList>
            <person name="Lopez D."/>
            <person name="Ribeiro S."/>
            <person name="Label P."/>
            <person name="Fumanal B."/>
            <person name="Venisse J.S."/>
            <person name="Kohler A."/>
            <person name="de Oliveira R.R."/>
            <person name="Labutti K."/>
            <person name="Lipzen A."/>
            <person name="Lail K."/>
            <person name="Bauer D."/>
            <person name="Ohm R.A."/>
            <person name="Barry K.W."/>
            <person name="Spatafora J."/>
            <person name="Grigoriev I.V."/>
            <person name="Martin F.M."/>
            <person name="Pujade-Renaud V."/>
        </authorList>
    </citation>
    <scope>NUCLEOTIDE SEQUENCE [LARGE SCALE GENOMIC DNA]</scope>
    <source>
        <strain evidence="1 2">Philippines</strain>
    </source>
</reference>
<keyword evidence="2" id="KW-1185">Reference proteome</keyword>
<dbReference type="AlphaFoldDB" id="A0A2T2NDP6"/>
<accession>A0A2T2NDP6</accession>
<dbReference type="EMBL" id="KZ678140">
    <property type="protein sequence ID" value="PSN63356.1"/>
    <property type="molecule type" value="Genomic_DNA"/>
</dbReference>
<organism evidence="1 2">
    <name type="scientific">Corynespora cassiicola Philippines</name>
    <dbReference type="NCBI Taxonomy" id="1448308"/>
    <lineage>
        <taxon>Eukaryota</taxon>
        <taxon>Fungi</taxon>
        <taxon>Dikarya</taxon>
        <taxon>Ascomycota</taxon>
        <taxon>Pezizomycotina</taxon>
        <taxon>Dothideomycetes</taxon>
        <taxon>Pleosporomycetidae</taxon>
        <taxon>Pleosporales</taxon>
        <taxon>Corynesporascaceae</taxon>
        <taxon>Corynespora</taxon>
    </lineage>
</organism>
<protein>
    <submittedName>
        <fullName evidence="1">Uncharacterized protein</fullName>
    </submittedName>
</protein>
<gene>
    <name evidence="1" type="ORF">BS50DRAFT_110150</name>
</gene>
<sequence>MAPAIASLLYSAACKNGLPDSQDTIMAKKSVTPSGVKFRAGRVSYAPYLIGEPVLFQKRTVLNDYMSAGAFSFECSRFFRAFLFLRTHG</sequence>
<proteinExistence type="predicted"/>
<evidence type="ECO:0000313" key="1">
    <source>
        <dbReference type="EMBL" id="PSN63356.1"/>
    </source>
</evidence>
<dbReference type="Proteomes" id="UP000240883">
    <property type="component" value="Unassembled WGS sequence"/>
</dbReference>
<evidence type="ECO:0000313" key="2">
    <source>
        <dbReference type="Proteomes" id="UP000240883"/>
    </source>
</evidence>
<name>A0A2T2NDP6_CORCC</name>